<protein>
    <recommendedName>
        <fullName evidence="5">GDSL lipase/acylhydrolase family protein</fullName>
    </recommendedName>
</protein>
<evidence type="ECO:0000313" key="4">
    <source>
        <dbReference type="Proteomes" id="UP001341245"/>
    </source>
</evidence>
<dbReference type="CDD" id="cd01846">
    <property type="entry name" value="fatty_acyltransferase_like"/>
    <property type="match status" value="1"/>
</dbReference>
<proteinExistence type="predicted"/>
<accession>A0ABR0T5D6</accession>
<comment type="caution">
    <text evidence="3">The sequence shown here is derived from an EMBL/GenBank/DDBJ whole genome shotgun (WGS) entry which is preliminary data.</text>
</comment>
<dbReference type="Gene3D" id="3.40.50.1110">
    <property type="entry name" value="SGNH hydrolase"/>
    <property type="match status" value="1"/>
</dbReference>
<dbReference type="InterPro" id="IPR001087">
    <property type="entry name" value="GDSL"/>
</dbReference>
<dbReference type="InterPro" id="IPR051058">
    <property type="entry name" value="GDSL_Est/Lipase"/>
</dbReference>
<dbReference type="SUPFAM" id="SSF52266">
    <property type="entry name" value="SGNH hydrolase"/>
    <property type="match status" value="1"/>
</dbReference>
<dbReference type="EMBL" id="JASGXD010000022">
    <property type="protein sequence ID" value="KAK5999640.1"/>
    <property type="molecule type" value="Genomic_DNA"/>
</dbReference>
<feature type="chain" id="PRO_5046458972" description="GDSL lipase/acylhydrolase family protein" evidence="2">
    <location>
        <begin position="23"/>
        <end position="327"/>
    </location>
</feature>
<dbReference type="PANTHER" id="PTHR45648:SF22">
    <property type="entry name" value="GDSL LIPASE_ACYLHYDROLASE FAMILY PROTEIN (AFU_ORTHOLOGUE AFUA_4G14700)"/>
    <property type="match status" value="1"/>
</dbReference>
<gene>
    <name evidence="3" type="ORF">QM012_005297</name>
</gene>
<sequence length="327" mass="35751">MAWKSALSTVTAVLGLSSVVDSLPNHQPNKAHYPGWAQIKHIFAFGDSYTTTGFNVSLSQPGPGNPLGNPTYPGYTSSNGPNWIDYMTTTYNKSFIETVNLAYGGATVDSALVAPYLPTVLSVKQQVETEYLPIYASHLSPVSWDSDDTLFAIFIGINDVGNSYAAQNATLLPAIFSELSSLVDKLYTSGARNFLFLNVPPVDRSPLTQAAGPSAQSLEAADIADWNNRLLSLSNSLTWKYRDATSFIFDTNKVFSRVLDHPCAYPQTCPYENTTTYCTAYENGTSTSTSFDPACGVSVDKYFWLNSLHPTFRMHQVIAAQIVKLIK</sequence>
<evidence type="ECO:0000256" key="2">
    <source>
        <dbReference type="SAM" id="SignalP"/>
    </source>
</evidence>
<evidence type="ECO:0000313" key="3">
    <source>
        <dbReference type="EMBL" id="KAK5999640.1"/>
    </source>
</evidence>
<dbReference type="Proteomes" id="UP001341245">
    <property type="component" value="Unassembled WGS sequence"/>
</dbReference>
<dbReference type="PANTHER" id="PTHR45648">
    <property type="entry name" value="GDSL LIPASE/ACYLHYDROLASE FAMILY PROTEIN (AFU_ORTHOLOGUE AFUA_4G14700)"/>
    <property type="match status" value="1"/>
</dbReference>
<dbReference type="InterPro" id="IPR036514">
    <property type="entry name" value="SGNH_hydro_sf"/>
</dbReference>
<dbReference type="Pfam" id="PF00657">
    <property type="entry name" value="Lipase_GDSL"/>
    <property type="match status" value="1"/>
</dbReference>
<evidence type="ECO:0000256" key="1">
    <source>
        <dbReference type="ARBA" id="ARBA00022801"/>
    </source>
</evidence>
<name>A0ABR0T5D6_AURPU</name>
<evidence type="ECO:0008006" key="5">
    <source>
        <dbReference type="Google" id="ProtNLM"/>
    </source>
</evidence>
<feature type="signal peptide" evidence="2">
    <location>
        <begin position="1"/>
        <end position="22"/>
    </location>
</feature>
<keyword evidence="4" id="KW-1185">Reference proteome</keyword>
<reference evidence="3 4" key="1">
    <citation type="submission" date="2023-11" db="EMBL/GenBank/DDBJ databases">
        <title>Draft genome sequence and annotation of the polyextremotolerant black yeast-like fungus Aureobasidium pullulans NRRL 62042.</title>
        <authorList>
            <person name="Dielentheis-Frenken M.R.E."/>
            <person name="Wibberg D."/>
            <person name="Blank L.M."/>
            <person name="Tiso T."/>
        </authorList>
    </citation>
    <scope>NUCLEOTIDE SEQUENCE [LARGE SCALE GENOMIC DNA]</scope>
    <source>
        <strain evidence="3 4">NRRL 62042</strain>
    </source>
</reference>
<keyword evidence="2" id="KW-0732">Signal</keyword>
<organism evidence="3 4">
    <name type="scientific">Aureobasidium pullulans</name>
    <name type="common">Black yeast</name>
    <name type="synonym">Pullularia pullulans</name>
    <dbReference type="NCBI Taxonomy" id="5580"/>
    <lineage>
        <taxon>Eukaryota</taxon>
        <taxon>Fungi</taxon>
        <taxon>Dikarya</taxon>
        <taxon>Ascomycota</taxon>
        <taxon>Pezizomycotina</taxon>
        <taxon>Dothideomycetes</taxon>
        <taxon>Dothideomycetidae</taxon>
        <taxon>Dothideales</taxon>
        <taxon>Saccotheciaceae</taxon>
        <taxon>Aureobasidium</taxon>
    </lineage>
</organism>
<keyword evidence="1" id="KW-0378">Hydrolase</keyword>